<proteinExistence type="predicted"/>
<dbReference type="OrthoDB" id="509821at2759"/>
<sequence length="55" mass="6125">VITGDDVYDVGKGRNNLFHSIILFLLMVMRKQHGMLGRVNLGPSGVNILGIFNKR</sequence>
<dbReference type="Pfam" id="PF09786">
    <property type="entry name" value="CytochromB561_N"/>
    <property type="match status" value="1"/>
</dbReference>
<protein>
    <submittedName>
        <fullName evidence="1">Transmembrane 209-like</fullName>
    </submittedName>
</protein>
<dbReference type="PANTHER" id="PTHR21780:SF0">
    <property type="entry name" value="TRANSMEMBRANE PROTEIN 209"/>
    <property type="match status" value="1"/>
</dbReference>
<feature type="non-terminal residue" evidence="1">
    <location>
        <position position="55"/>
    </location>
</feature>
<reference evidence="1" key="1">
    <citation type="submission" date="2020-04" db="EMBL/GenBank/DDBJ databases">
        <authorList>
            <person name="Alioto T."/>
            <person name="Alioto T."/>
            <person name="Gomez Garrido J."/>
        </authorList>
    </citation>
    <scope>NUCLEOTIDE SEQUENCE</scope>
    <source>
        <strain evidence="1">A484AB</strain>
    </source>
</reference>
<organism evidence="1 2">
    <name type="scientific">Paramuricea clavata</name>
    <name type="common">Red gorgonian</name>
    <name type="synonym">Violescent sea-whip</name>
    <dbReference type="NCBI Taxonomy" id="317549"/>
    <lineage>
        <taxon>Eukaryota</taxon>
        <taxon>Metazoa</taxon>
        <taxon>Cnidaria</taxon>
        <taxon>Anthozoa</taxon>
        <taxon>Octocorallia</taxon>
        <taxon>Malacalcyonacea</taxon>
        <taxon>Plexauridae</taxon>
        <taxon>Paramuricea</taxon>
    </lineage>
</organism>
<dbReference type="InterPro" id="IPR019176">
    <property type="entry name" value="Cytochrome_B561-rel"/>
</dbReference>
<gene>
    <name evidence="1" type="ORF">PACLA_8A075132</name>
</gene>
<comment type="caution">
    <text evidence="1">The sequence shown here is derived from an EMBL/GenBank/DDBJ whole genome shotgun (WGS) entry which is preliminary data.</text>
</comment>
<name>A0A6S7IA80_PARCT</name>
<dbReference type="PANTHER" id="PTHR21780">
    <property type="entry name" value="TRANSMEMBRANE PROTEIN 209"/>
    <property type="match status" value="1"/>
</dbReference>
<dbReference type="Proteomes" id="UP001152795">
    <property type="component" value="Unassembled WGS sequence"/>
</dbReference>
<evidence type="ECO:0000313" key="1">
    <source>
        <dbReference type="EMBL" id="CAB4013919.1"/>
    </source>
</evidence>
<evidence type="ECO:0000313" key="2">
    <source>
        <dbReference type="Proteomes" id="UP001152795"/>
    </source>
</evidence>
<dbReference type="EMBL" id="CACRXK020008074">
    <property type="protein sequence ID" value="CAB4013919.1"/>
    <property type="molecule type" value="Genomic_DNA"/>
</dbReference>
<dbReference type="AlphaFoldDB" id="A0A6S7IA80"/>
<keyword evidence="1" id="KW-0472">Membrane</keyword>
<keyword evidence="1" id="KW-0812">Transmembrane</keyword>
<dbReference type="GO" id="GO:0016020">
    <property type="term" value="C:membrane"/>
    <property type="evidence" value="ECO:0007669"/>
    <property type="project" value="TreeGrafter"/>
</dbReference>
<accession>A0A6S7IA80</accession>
<keyword evidence="2" id="KW-1185">Reference proteome</keyword>